<evidence type="ECO:0000256" key="3">
    <source>
        <dbReference type="ARBA" id="ARBA00023004"/>
    </source>
</evidence>
<sequence length="174" mass="20121">MSIDDKELEEFMPDLELEWTDGAQTRMKNVPFFVRKSVVRGIEQYAKDKSLAVVDDGVVSRARQEREGAAMEAARKKKEAEQQASADGKPVQRQYVSFTFYKLDPAFRRLPKAEREQGMKEFIDVLEGYDNNSDIILLCYSMVGLRGDVDIMIWRICYSLEEFQKMTTRLLQTG</sequence>
<keyword evidence="2" id="KW-0479">Metal-binding</keyword>
<dbReference type="InterPro" id="IPR010644">
    <property type="entry name" value="ChdC/CLD"/>
</dbReference>
<dbReference type="GO" id="GO:0020037">
    <property type="term" value="F:heme binding"/>
    <property type="evidence" value="ECO:0007669"/>
    <property type="project" value="InterPro"/>
</dbReference>
<dbReference type="GO" id="GO:0016491">
    <property type="term" value="F:oxidoreductase activity"/>
    <property type="evidence" value="ECO:0007669"/>
    <property type="project" value="InterPro"/>
</dbReference>
<dbReference type="Pfam" id="PF06778">
    <property type="entry name" value="Chlor_dismutase"/>
    <property type="match status" value="1"/>
</dbReference>
<evidence type="ECO:0000256" key="4">
    <source>
        <dbReference type="SAM" id="MobiDB-lite"/>
    </source>
</evidence>
<dbReference type="SUPFAM" id="SSF54909">
    <property type="entry name" value="Dimeric alpha+beta barrel"/>
    <property type="match status" value="1"/>
</dbReference>
<dbReference type="GO" id="GO:0015995">
    <property type="term" value="P:chlorophyll biosynthetic process"/>
    <property type="evidence" value="ECO:0007669"/>
    <property type="project" value="InterPro"/>
</dbReference>
<dbReference type="Gene3D" id="3.30.70.1030">
    <property type="entry name" value="Apc35880, domain 1"/>
    <property type="match status" value="1"/>
</dbReference>
<reference evidence="6" key="1">
    <citation type="submission" date="2018-05" db="EMBL/GenBank/DDBJ databases">
        <authorList>
            <person name="Lanie J.A."/>
            <person name="Ng W.-L."/>
            <person name="Kazmierczak K.M."/>
            <person name="Andrzejewski T.M."/>
            <person name="Davidsen T.M."/>
            <person name="Wayne K.J."/>
            <person name="Tettelin H."/>
            <person name="Glass J.I."/>
            <person name="Rusch D."/>
            <person name="Podicherti R."/>
            <person name="Tsui H.-C.T."/>
            <person name="Winkler M.E."/>
        </authorList>
    </citation>
    <scope>NUCLEOTIDE SEQUENCE</scope>
</reference>
<dbReference type="GO" id="GO:0046872">
    <property type="term" value="F:metal ion binding"/>
    <property type="evidence" value="ECO:0007669"/>
    <property type="project" value="UniProtKB-KW"/>
</dbReference>
<protein>
    <recommendedName>
        <fullName evidence="5">Light-independent protochlorophyllide reductase subunit B-like C-terminal domain-containing protein</fullName>
    </recommendedName>
</protein>
<feature type="region of interest" description="Disordered" evidence="4">
    <location>
        <begin position="69"/>
        <end position="88"/>
    </location>
</feature>
<feature type="domain" description="Light-independent protochlorophyllide reductase subunit B-like C-terminal" evidence="5">
    <location>
        <begin position="19"/>
        <end position="63"/>
    </location>
</feature>
<gene>
    <name evidence="6" type="ORF">METZ01_LOCUS457305</name>
</gene>
<feature type="non-terminal residue" evidence="6">
    <location>
        <position position="174"/>
    </location>
</feature>
<evidence type="ECO:0000256" key="2">
    <source>
        <dbReference type="ARBA" id="ARBA00022723"/>
    </source>
</evidence>
<evidence type="ECO:0000259" key="5">
    <source>
        <dbReference type="Pfam" id="PF08369"/>
    </source>
</evidence>
<dbReference type="InterPro" id="IPR011008">
    <property type="entry name" value="Dimeric_a/b-barrel"/>
</dbReference>
<name>A0A383A9Z9_9ZZZZ</name>
<dbReference type="InterPro" id="IPR013580">
    <property type="entry name" value="LI-POR_suB-like_C"/>
</dbReference>
<dbReference type="AlphaFoldDB" id="A0A383A9Z9"/>
<keyword evidence="1" id="KW-0349">Heme</keyword>
<dbReference type="Gene3D" id="1.10.8.550">
    <property type="entry name" value="Proto-chlorophyllide reductase 57 kD subunit B"/>
    <property type="match status" value="1"/>
</dbReference>
<evidence type="ECO:0000256" key="1">
    <source>
        <dbReference type="ARBA" id="ARBA00022617"/>
    </source>
</evidence>
<keyword evidence="3" id="KW-0408">Iron</keyword>
<organism evidence="6">
    <name type="scientific">marine metagenome</name>
    <dbReference type="NCBI Taxonomy" id="408172"/>
    <lineage>
        <taxon>unclassified sequences</taxon>
        <taxon>metagenomes</taxon>
        <taxon>ecological metagenomes</taxon>
    </lineage>
</organism>
<evidence type="ECO:0000313" key="6">
    <source>
        <dbReference type="EMBL" id="SVE04451.1"/>
    </source>
</evidence>
<dbReference type="GO" id="GO:0015979">
    <property type="term" value="P:photosynthesis"/>
    <property type="evidence" value="ECO:0007669"/>
    <property type="project" value="InterPro"/>
</dbReference>
<proteinExistence type="predicted"/>
<accession>A0A383A9Z9</accession>
<dbReference type="Pfam" id="PF08369">
    <property type="entry name" value="PCP_red"/>
    <property type="match status" value="1"/>
</dbReference>
<dbReference type="InterPro" id="IPR042298">
    <property type="entry name" value="P-CP_red_C"/>
</dbReference>
<dbReference type="EMBL" id="UINC01190336">
    <property type="protein sequence ID" value="SVE04451.1"/>
    <property type="molecule type" value="Genomic_DNA"/>
</dbReference>